<accession>A0ABP5Q8R7</accession>
<reference evidence="2" key="1">
    <citation type="journal article" date="2019" name="Int. J. Syst. Evol. Microbiol.">
        <title>The Global Catalogue of Microorganisms (GCM) 10K type strain sequencing project: providing services to taxonomists for standard genome sequencing and annotation.</title>
        <authorList>
            <consortium name="The Broad Institute Genomics Platform"/>
            <consortium name="The Broad Institute Genome Sequencing Center for Infectious Disease"/>
            <person name="Wu L."/>
            <person name="Ma J."/>
        </authorList>
    </citation>
    <scope>NUCLEOTIDE SEQUENCE [LARGE SCALE GENOMIC DNA]</scope>
    <source>
        <strain evidence="2">JCM 7356</strain>
    </source>
</reference>
<dbReference type="Proteomes" id="UP001500305">
    <property type="component" value="Unassembled WGS sequence"/>
</dbReference>
<dbReference type="EMBL" id="BAAATR010000002">
    <property type="protein sequence ID" value="GAA2228774.1"/>
    <property type="molecule type" value="Genomic_DNA"/>
</dbReference>
<keyword evidence="2" id="KW-1185">Reference proteome</keyword>
<sequence>MVVESRWVACWPETPEPPSMTGADLWAKPGINQPDAVAAPLTHSAVFPTLASDRLPSLPGAVPPGRGPTPLARSLLQEFSEAVQRTIGAVAVAGGREIEQ</sequence>
<protein>
    <submittedName>
        <fullName evidence="1">Uncharacterized protein</fullName>
    </submittedName>
</protein>
<evidence type="ECO:0000313" key="1">
    <source>
        <dbReference type="EMBL" id="GAA2228774.1"/>
    </source>
</evidence>
<organism evidence="1 2">
    <name type="scientific">Kitasatospora cystarginea</name>
    <dbReference type="NCBI Taxonomy" id="58350"/>
    <lineage>
        <taxon>Bacteria</taxon>
        <taxon>Bacillati</taxon>
        <taxon>Actinomycetota</taxon>
        <taxon>Actinomycetes</taxon>
        <taxon>Kitasatosporales</taxon>
        <taxon>Streptomycetaceae</taxon>
        <taxon>Kitasatospora</taxon>
    </lineage>
</organism>
<evidence type="ECO:0000313" key="2">
    <source>
        <dbReference type="Proteomes" id="UP001500305"/>
    </source>
</evidence>
<proteinExistence type="predicted"/>
<name>A0ABP5Q8R7_9ACTN</name>
<comment type="caution">
    <text evidence="1">The sequence shown here is derived from an EMBL/GenBank/DDBJ whole genome shotgun (WGS) entry which is preliminary data.</text>
</comment>
<gene>
    <name evidence="1" type="ORF">GCM10010430_05680</name>
</gene>